<name>A0AB94IMY8_9BACI</name>
<keyword evidence="2" id="KW-1185">Reference proteome</keyword>
<reference evidence="1 2" key="1">
    <citation type="journal article" date="2014" name="Environ. Microbiol.">
        <title>The nitrate-ammonifying and nosZ-carrying bacterium Bacillus vireti is a potent source and sink for nitric and nitrous oxide under high nitrate conditions.</title>
        <authorList>
            <person name="Mania D."/>
            <person name="Heylen K."/>
            <person name="van Spanning R.J."/>
            <person name="Frostegard A."/>
        </authorList>
    </citation>
    <scope>NUCLEOTIDE SEQUENCE [LARGE SCALE GENOMIC DNA]</scope>
    <source>
        <strain evidence="1 2">LMG 21834</strain>
    </source>
</reference>
<dbReference type="AlphaFoldDB" id="A0AB94IMY8"/>
<proteinExistence type="predicted"/>
<protein>
    <recommendedName>
        <fullName evidence="3">Cysteine-rich CWC</fullName>
    </recommendedName>
</protein>
<dbReference type="EMBL" id="ALAN01000071">
    <property type="protein sequence ID" value="ETI68379.1"/>
    <property type="molecule type" value="Genomic_DNA"/>
</dbReference>
<dbReference type="Proteomes" id="UP000018877">
    <property type="component" value="Unassembled WGS sequence"/>
</dbReference>
<comment type="caution">
    <text evidence="1">The sequence shown here is derived from an EMBL/GenBank/DDBJ whole genome shotgun (WGS) entry which is preliminary data.</text>
</comment>
<sequence>MSNKNCPICGNENECMTGAGELNNCWCSVEEFPNGIFELVPLESRRKHCICKNCLNKYKEEQRIIKNR</sequence>
<dbReference type="RefSeq" id="WP_024028773.1">
    <property type="nucleotide sequence ID" value="NZ_ALAN01000071.1"/>
</dbReference>
<evidence type="ECO:0008006" key="3">
    <source>
        <dbReference type="Google" id="ProtNLM"/>
    </source>
</evidence>
<dbReference type="Pfam" id="PF14375">
    <property type="entry name" value="Cys_rich_CWC"/>
    <property type="match status" value="1"/>
</dbReference>
<accession>A0AB94IMY8</accession>
<dbReference type="InterPro" id="IPR032720">
    <property type="entry name" value="Cys_rich_CWC"/>
</dbReference>
<gene>
    <name evidence="1" type="ORF">BAVI_12949</name>
</gene>
<evidence type="ECO:0000313" key="2">
    <source>
        <dbReference type="Proteomes" id="UP000018877"/>
    </source>
</evidence>
<evidence type="ECO:0000313" key="1">
    <source>
        <dbReference type="EMBL" id="ETI68379.1"/>
    </source>
</evidence>
<organism evidence="1 2">
    <name type="scientific">Neobacillus vireti LMG 21834</name>
    <dbReference type="NCBI Taxonomy" id="1131730"/>
    <lineage>
        <taxon>Bacteria</taxon>
        <taxon>Bacillati</taxon>
        <taxon>Bacillota</taxon>
        <taxon>Bacilli</taxon>
        <taxon>Bacillales</taxon>
        <taxon>Bacillaceae</taxon>
        <taxon>Neobacillus</taxon>
    </lineage>
</organism>